<dbReference type="InterPro" id="IPR036388">
    <property type="entry name" value="WH-like_DNA-bd_sf"/>
</dbReference>
<dbReference type="EMBL" id="JACJKY010000010">
    <property type="protein sequence ID" value="MBM6921022.1"/>
    <property type="molecule type" value="Genomic_DNA"/>
</dbReference>
<evidence type="ECO:0000313" key="1">
    <source>
        <dbReference type="EMBL" id="MBM6921022.1"/>
    </source>
</evidence>
<keyword evidence="2" id="KW-1185">Reference proteome</keyword>
<dbReference type="Gene3D" id="1.10.10.10">
    <property type="entry name" value="Winged helix-like DNA-binding domain superfamily/Winged helix DNA-binding domain"/>
    <property type="match status" value="1"/>
</dbReference>
<sequence>MSEKESLTPLQIQLLLYYLSTEPSKRTVTDSARNLRVGKWVITRAMDSLEKLNIVERLGNRKTVLTVSGEKIAKTYQKQMKVLEQYMLYQDIPPAQIKENALRALAAGFSEDFINRLTEQEGRMALKEVFAGRKNITGNELCEYLKDGSYFFPFIVYREHIKNHNNISMANEGFEHPCELIVKNREGLVYLTVRTISAQSASSGKTMEGRIKKIQYLYKGKFFDGGIDGRYVFFPVTALRFISMGKGRDTLLHGSVCLKMQCSVGDMHMPESTAVFTMFIH</sequence>
<evidence type="ECO:0000313" key="2">
    <source>
        <dbReference type="Proteomes" id="UP000774750"/>
    </source>
</evidence>
<gene>
    <name evidence="1" type="ORF">H6A12_07640</name>
</gene>
<dbReference type="Proteomes" id="UP000774750">
    <property type="component" value="Unassembled WGS sequence"/>
</dbReference>
<reference evidence="1" key="2">
    <citation type="journal article" date="2021" name="Sci. Rep.">
        <title>The distribution of antibiotic resistance genes in chicken gut microbiota commensals.</title>
        <authorList>
            <person name="Juricova H."/>
            <person name="Matiasovicova J."/>
            <person name="Kubasova T."/>
            <person name="Cejkova D."/>
            <person name="Rychlik I."/>
        </authorList>
    </citation>
    <scope>NUCLEOTIDE SEQUENCE</scope>
    <source>
        <strain evidence="1">An559</strain>
    </source>
</reference>
<comment type="caution">
    <text evidence="1">The sequence shown here is derived from an EMBL/GenBank/DDBJ whole genome shotgun (WGS) entry which is preliminary data.</text>
</comment>
<dbReference type="SUPFAM" id="SSF158911">
    <property type="entry name" value="NEAT domain-like"/>
    <property type="match status" value="1"/>
</dbReference>
<dbReference type="Gene3D" id="2.60.40.1850">
    <property type="match status" value="1"/>
</dbReference>
<name>A0A938X7R8_9FIRM</name>
<organism evidence="1 2">
    <name type="scientific">Merdimmobilis hominis</name>
    <dbReference type="NCBI Taxonomy" id="2897707"/>
    <lineage>
        <taxon>Bacteria</taxon>
        <taxon>Bacillati</taxon>
        <taxon>Bacillota</taxon>
        <taxon>Clostridia</taxon>
        <taxon>Eubacteriales</taxon>
        <taxon>Oscillospiraceae</taxon>
        <taxon>Merdimmobilis</taxon>
    </lineage>
</organism>
<dbReference type="SUPFAM" id="SSF46785">
    <property type="entry name" value="Winged helix' DNA-binding domain"/>
    <property type="match status" value="1"/>
</dbReference>
<proteinExistence type="predicted"/>
<reference evidence="1" key="1">
    <citation type="submission" date="2020-08" db="EMBL/GenBank/DDBJ databases">
        <authorList>
            <person name="Cejkova D."/>
            <person name="Kubasova T."/>
            <person name="Jahodarova E."/>
            <person name="Rychlik I."/>
        </authorList>
    </citation>
    <scope>NUCLEOTIDE SEQUENCE</scope>
    <source>
        <strain evidence="1">An559</strain>
    </source>
</reference>
<dbReference type="InterPro" id="IPR037250">
    <property type="entry name" value="NEAT_dom_sf"/>
</dbReference>
<accession>A0A938X7R8</accession>
<dbReference type="AlphaFoldDB" id="A0A938X7R8"/>
<dbReference type="RefSeq" id="WP_204446544.1">
    <property type="nucleotide sequence ID" value="NZ_JACJKY010000010.1"/>
</dbReference>
<protein>
    <submittedName>
        <fullName evidence="1">Uncharacterized protein</fullName>
    </submittedName>
</protein>
<dbReference type="InterPro" id="IPR036390">
    <property type="entry name" value="WH_DNA-bd_sf"/>
</dbReference>